<reference evidence="2 3" key="2">
    <citation type="journal article" date="2010" name="Nature">
        <title>Comparative genomics reveals mobile pathogenicity chromosomes in Fusarium.</title>
        <authorList>
            <person name="Ma L.J."/>
            <person name="van der Does H.C."/>
            <person name="Borkovich K.A."/>
            <person name="Coleman J.J."/>
            <person name="Daboussi M.J."/>
            <person name="Di Pietro A."/>
            <person name="Dufresne M."/>
            <person name="Freitag M."/>
            <person name="Grabherr M."/>
            <person name="Henrissat B."/>
            <person name="Houterman P.M."/>
            <person name="Kang S."/>
            <person name="Shim W.B."/>
            <person name="Woloshuk C."/>
            <person name="Xie X."/>
            <person name="Xu J.R."/>
            <person name="Antoniw J."/>
            <person name="Baker S.E."/>
            <person name="Bluhm B.H."/>
            <person name="Breakspear A."/>
            <person name="Brown D.W."/>
            <person name="Butchko R.A."/>
            <person name="Chapman S."/>
            <person name="Coulson R."/>
            <person name="Coutinho P.M."/>
            <person name="Danchin E.G."/>
            <person name="Diener A."/>
            <person name="Gale L.R."/>
            <person name="Gardiner D.M."/>
            <person name="Goff S."/>
            <person name="Hammond-Kosack K.E."/>
            <person name="Hilburn K."/>
            <person name="Hua-Van A."/>
            <person name="Jonkers W."/>
            <person name="Kazan K."/>
            <person name="Kodira C.D."/>
            <person name="Koehrsen M."/>
            <person name="Kumar L."/>
            <person name="Lee Y.H."/>
            <person name="Li L."/>
            <person name="Manners J.M."/>
            <person name="Miranda-Saavedra D."/>
            <person name="Mukherjee M."/>
            <person name="Park G."/>
            <person name="Park J."/>
            <person name="Park S.Y."/>
            <person name="Proctor R.H."/>
            <person name="Regev A."/>
            <person name="Ruiz-Roldan M.C."/>
            <person name="Sain D."/>
            <person name="Sakthikumar S."/>
            <person name="Sykes S."/>
            <person name="Schwartz D.C."/>
            <person name="Turgeon B.G."/>
            <person name="Wapinski I."/>
            <person name="Yoder O."/>
            <person name="Young S."/>
            <person name="Zeng Q."/>
            <person name="Zhou S."/>
            <person name="Galagan J."/>
            <person name="Cuomo C.A."/>
            <person name="Kistler H.C."/>
            <person name="Rep M."/>
        </authorList>
    </citation>
    <scope>GENOME REANNOTATION</scope>
    <source>
        <strain evidence="3">ATCC MYA-4620 / CBS 123657 / FGSC 9075 / NRRL 31084 / PH-1</strain>
        <strain evidence="2">PH-1 / ATCC MYA-4620 / FGSC 9075 / NRRL 31084</strain>
    </source>
</reference>
<evidence type="ECO:0000313" key="1">
    <source>
        <dbReference type="EMBL" id="CEF75362.1"/>
    </source>
</evidence>
<dbReference type="AlphaFoldDB" id="I1SA09"/>
<evidence type="ECO:0000313" key="3">
    <source>
        <dbReference type="Proteomes" id="UP000070720"/>
    </source>
</evidence>
<gene>
    <name evidence="1" type="ORF">FGRAMPH1_01T07115</name>
</gene>
<organism evidence="1 3">
    <name type="scientific">Gibberella zeae (strain ATCC MYA-4620 / CBS 123657 / FGSC 9075 / NRRL 31084 / PH-1)</name>
    <name type="common">Wheat head blight fungus</name>
    <name type="synonym">Fusarium graminearum</name>
    <dbReference type="NCBI Taxonomy" id="229533"/>
    <lineage>
        <taxon>Eukaryota</taxon>
        <taxon>Fungi</taxon>
        <taxon>Dikarya</taxon>
        <taxon>Ascomycota</taxon>
        <taxon>Pezizomycotina</taxon>
        <taxon>Sordariomycetes</taxon>
        <taxon>Hypocreomycetidae</taxon>
        <taxon>Hypocreales</taxon>
        <taxon>Nectriaceae</taxon>
        <taxon>Fusarium</taxon>
    </lineage>
</organism>
<proteinExistence type="predicted"/>
<accession>I1SA09</accession>
<protein>
    <submittedName>
        <fullName evidence="1">Chromosome 1, complete genome</fullName>
    </submittedName>
</protein>
<reference evidence="2" key="4">
    <citation type="submission" date="2017-01" db="UniProtKB">
        <authorList>
            <consortium name="EnsemblFungi"/>
        </authorList>
    </citation>
    <scope>IDENTIFICATION</scope>
    <source>
        <strain evidence="2">PH-1 / ATCC MYA-4620 / FGSC 9075 / NRRL 31084</strain>
    </source>
</reference>
<dbReference type="Proteomes" id="UP000070720">
    <property type="component" value="Chromosome 1"/>
</dbReference>
<dbReference type="KEGG" id="fgr:FGSG_13690"/>
<dbReference type="HOGENOM" id="CLU_1855438_0_0_1"/>
<name>I1SA09_GIBZE</name>
<accession>A0A098DAA2</accession>
<sequence length="138" mass="15419">MHADAAVDIPTTTQMASPAKCRHIPLSDNRERQLCHSIAKRCHGPGTAGFSQESNARYSPATVIPTAVLKDPDNRMHLNFVRGKLENLHKLVENETTQYELSTHMRPGADTHRYICRSIEKSSELDLDPEDVSEPVES</sequence>
<dbReference type="VEuPathDB" id="FungiDB:FGRAMPH1_01G07115"/>
<keyword evidence="3" id="KW-1185">Reference proteome</keyword>
<dbReference type="InParanoid" id="I1SA09"/>
<reference evidence="1 3" key="3">
    <citation type="journal article" date="2015" name="BMC Genomics">
        <title>The completed genome sequence of the pathogenic ascomycete fungus Fusarium graminearum.</title>
        <authorList>
            <person name="King R."/>
            <person name="Urban M."/>
            <person name="Hammond-Kosack M.C."/>
            <person name="Hassani-Pak K."/>
            <person name="Hammond-Kosack K.E."/>
        </authorList>
    </citation>
    <scope>NUCLEOTIDE SEQUENCE [LARGE SCALE GENOMIC DNA]</scope>
    <source>
        <strain evidence="3">ATCC MYA-4620 / CBS 123657 / FGSC 9075 / NRRL 31084 / PH-1</strain>
        <strain evidence="1">PH-1</strain>
    </source>
</reference>
<dbReference type="EMBL" id="HG970332">
    <property type="protein sequence ID" value="CEF75362.1"/>
    <property type="molecule type" value="Genomic_DNA"/>
</dbReference>
<dbReference type="EnsemblFungi" id="CEF75362">
    <property type="protein sequence ID" value="CEF75362"/>
    <property type="gene ID" value="FGRRES_13690"/>
</dbReference>
<reference evidence="2 3" key="1">
    <citation type="journal article" date="2007" name="Science">
        <title>The Fusarium graminearum genome reveals a link between localized polymorphism and pathogen specialization.</title>
        <authorList>
            <person name="Cuomo C.A."/>
            <person name="Gueldener U."/>
            <person name="Xu J.-R."/>
            <person name="Trail F."/>
            <person name="Turgeon B.G."/>
            <person name="Di Pietro A."/>
            <person name="Walton J.D."/>
            <person name="Ma L.-J."/>
            <person name="Baker S.E."/>
            <person name="Rep M."/>
            <person name="Adam G."/>
            <person name="Antoniw J."/>
            <person name="Baldwin T."/>
            <person name="Calvo S.E."/>
            <person name="Chang Y.-L."/>
            <person name="DeCaprio D."/>
            <person name="Gale L.R."/>
            <person name="Gnerre S."/>
            <person name="Goswami R.S."/>
            <person name="Hammond-Kosack K."/>
            <person name="Harris L.J."/>
            <person name="Hilburn K."/>
            <person name="Kennell J.C."/>
            <person name="Kroken S."/>
            <person name="Magnuson J.K."/>
            <person name="Mannhaupt G."/>
            <person name="Mauceli E.W."/>
            <person name="Mewes H.-W."/>
            <person name="Mitterbauer R."/>
            <person name="Muehlbauer G."/>
            <person name="Muensterkoetter M."/>
            <person name="Nelson D."/>
            <person name="O'Donnell K."/>
            <person name="Ouellet T."/>
            <person name="Qi W."/>
            <person name="Quesneville H."/>
            <person name="Roncero M.I.G."/>
            <person name="Seong K.-Y."/>
            <person name="Tetko I.V."/>
            <person name="Urban M."/>
            <person name="Waalwijk C."/>
            <person name="Ward T.J."/>
            <person name="Yao J."/>
            <person name="Birren B.W."/>
            <person name="Kistler H.C."/>
        </authorList>
    </citation>
    <scope>NUCLEOTIDE SEQUENCE [LARGE SCALE GENOMIC DNA]</scope>
    <source>
        <strain evidence="3">ATCC MYA-4620 / CBS 123657 / FGSC 9075 / NRRL 31084 / PH-1</strain>
        <strain evidence="2">PH-1 / ATCC MYA-4620 / FGSC 9075 / NRRL 31084</strain>
    </source>
</reference>
<evidence type="ECO:0000313" key="2">
    <source>
        <dbReference type="EnsemblFungi" id="CEF75362"/>
    </source>
</evidence>
<dbReference type="RefSeq" id="XP_011318955.1">
    <property type="nucleotide sequence ID" value="XM_011320653.1"/>
</dbReference>